<dbReference type="OrthoDB" id="846426at2"/>
<dbReference type="InterPro" id="IPR015421">
    <property type="entry name" value="PyrdxlP-dep_Trfase_major"/>
</dbReference>
<keyword evidence="2 5" id="KW-0808">Transferase</keyword>
<dbReference type="Proteomes" id="UP000295706">
    <property type="component" value="Unassembled WGS sequence"/>
</dbReference>
<keyword evidence="3" id="KW-0663">Pyridoxal phosphate</keyword>
<dbReference type="InterPro" id="IPR015422">
    <property type="entry name" value="PyrdxlP-dep_Trfase_small"/>
</dbReference>
<feature type="domain" description="Aminotransferase class I/classII large" evidence="4">
    <location>
        <begin position="46"/>
        <end position="350"/>
    </location>
</feature>
<dbReference type="SUPFAM" id="SSF53383">
    <property type="entry name" value="PLP-dependent transferases"/>
    <property type="match status" value="1"/>
</dbReference>
<sequence>MNEPFLTYSLPGRTVSTQSGEEHLWFSGTDYLSMGHHETFQQHLFEGFNRYGTHYGSSRNNSLRLAIYEEAEAALAAFVGAPGALATSSGMWAGQLVMKFLDQPATHFHYAPGVHPALWGRDYHPQLDSWKSWFDRTLQIIGESAPETRHVLCTDSIGSPWVVTFPLELLHSLPEDANLWLIVDDSHGLGVLGTEGRGIFSQLPKKDKLHVLVTSSLNKAMGIPAGIIFGEPDTLSELRKMPWFAGSSPAAPAYLYALKQNISTQLYQKTNAILQANIQHFFETLTVGEHFTHAKKYPAFCSRDADLYLYLYKNGILTSCFSYPNPTDPAVTRLIVSAAHQKTDLDRVAEVCEEYFMKK</sequence>
<dbReference type="RefSeq" id="WP_132121810.1">
    <property type="nucleotide sequence ID" value="NZ_SMJU01000019.1"/>
</dbReference>
<evidence type="ECO:0000313" key="6">
    <source>
        <dbReference type="Proteomes" id="UP000295706"/>
    </source>
</evidence>
<dbReference type="InterPro" id="IPR050087">
    <property type="entry name" value="AON_synthase_class-II"/>
</dbReference>
<reference evidence="5 6" key="1">
    <citation type="submission" date="2019-02" db="EMBL/GenBank/DDBJ databases">
        <title>Arundinibacter roseus gen. nov., sp. nov., a new member of the family Cytophagaceae.</title>
        <authorList>
            <person name="Szuroczki S."/>
            <person name="Khayer B."/>
            <person name="Sproer C."/>
            <person name="Toumi M."/>
            <person name="Szabo A."/>
            <person name="Felfoldi T."/>
            <person name="Schumann P."/>
            <person name="Toth E."/>
        </authorList>
    </citation>
    <scope>NUCLEOTIDE SEQUENCE [LARGE SCALE GENOMIC DNA]</scope>
    <source>
        <strain evidence="5 6">DMA-k-7a</strain>
    </source>
</reference>
<keyword evidence="6" id="KW-1185">Reference proteome</keyword>
<dbReference type="InterPro" id="IPR015424">
    <property type="entry name" value="PyrdxlP-dep_Trfase"/>
</dbReference>
<organism evidence="5 6">
    <name type="scientific">Arundinibacter roseus</name>
    <dbReference type="NCBI Taxonomy" id="2070510"/>
    <lineage>
        <taxon>Bacteria</taxon>
        <taxon>Pseudomonadati</taxon>
        <taxon>Bacteroidota</taxon>
        <taxon>Cytophagia</taxon>
        <taxon>Cytophagales</taxon>
        <taxon>Spirosomataceae</taxon>
        <taxon>Arundinibacter</taxon>
    </lineage>
</organism>
<name>A0A4R4JY32_9BACT</name>
<dbReference type="Gene3D" id="3.40.640.10">
    <property type="entry name" value="Type I PLP-dependent aspartate aminotransferase-like (Major domain)"/>
    <property type="match status" value="1"/>
</dbReference>
<dbReference type="GO" id="GO:0008483">
    <property type="term" value="F:transaminase activity"/>
    <property type="evidence" value="ECO:0007669"/>
    <property type="project" value="UniProtKB-KW"/>
</dbReference>
<dbReference type="GO" id="GO:0009102">
    <property type="term" value="P:biotin biosynthetic process"/>
    <property type="evidence" value="ECO:0007669"/>
    <property type="project" value="TreeGrafter"/>
</dbReference>
<dbReference type="Gene3D" id="3.90.1150.10">
    <property type="entry name" value="Aspartate Aminotransferase, domain 1"/>
    <property type="match status" value="1"/>
</dbReference>
<dbReference type="EMBL" id="SMJU01000019">
    <property type="protein sequence ID" value="TDB59827.1"/>
    <property type="molecule type" value="Genomic_DNA"/>
</dbReference>
<dbReference type="GO" id="GO:0030170">
    <property type="term" value="F:pyridoxal phosphate binding"/>
    <property type="evidence" value="ECO:0007669"/>
    <property type="project" value="InterPro"/>
</dbReference>
<evidence type="ECO:0000256" key="3">
    <source>
        <dbReference type="ARBA" id="ARBA00022898"/>
    </source>
</evidence>
<proteinExistence type="predicted"/>
<keyword evidence="5" id="KW-0032">Aminotransferase</keyword>
<evidence type="ECO:0000256" key="1">
    <source>
        <dbReference type="ARBA" id="ARBA00001933"/>
    </source>
</evidence>
<dbReference type="InterPro" id="IPR004839">
    <property type="entry name" value="Aminotransferase_I/II_large"/>
</dbReference>
<dbReference type="Pfam" id="PF00155">
    <property type="entry name" value="Aminotran_1_2"/>
    <property type="match status" value="1"/>
</dbReference>
<dbReference type="PANTHER" id="PTHR13693">
    <property type="entry name" value="CLASS II AMINOTRANSFERASE/8-AMINO-7-OXONONANOATE SYNTHASE"/>
    <property type="match status" value="1"/>
</dbReference>
<gene>
    <name evidence="5" type="ORF">EZE20_21985</name>
</gene>
<protein>
    <submittedName>
        <fullName evidence="5">Aminotransferase class I/II-fold pyridoxal phosphate-dependent enzyme</fullName>
    </submittedName>
</protein>
<comment type="caution">
    <text evidence="5">The sequence shown here is derived from an EMBL/GenBank/DDBJ whole genome shotgun (WGS) entry which is preliminary data.</text>
</comment>
<comment type="cofactor">
    <cofactor evidence="1">
        <name>pyridoxal 5'-phosphate</name>
        <dbReference type="ChEBI" id="CHEBI:597326"/>
    </cofactor>
</comment>
<dbReference type="GO" id="GO:0008710">
    <property type="term" value="F:8-amino-7-oxononanoate synthase activity"/>
    <property type="evidence" value="ECO:0007669"/>
    <property type="project" value="TreeGrafter"/>
</dbReference>
<accession>A0A4R4JY32</accession>
<evidence type="ECO:0000313" key="5">
    <source>
        <dbReference type="EMBL" id="TDB59827.1"/>
    </source>
</evidence>
<evidence type="ECO:0000259" key="4">
    <source>
        <dbReference type="Pfam" id="PF00155"/>
    </source>
</evidence>
<dbReference type="PANTHER" id="PTHR13693:SF100">
    <property type="entry name" value="8-AMINO-7-OXONONANOATE SYNTHASE"/>
    <property type="match status" value="1"/>
</dbReference>
<dbReference type="AlphaFoldDB" id="A0A4R4JY32"/>
<evidence type="ECO:0000256" key="2">
    <source>
        <dbReference type="ARBA" id="ARBA00022679"/>
    </source>
</evidence>